<dbReference type="STRING" id="1416801.SAMN05192553_1023"/>
<dbReference type="InterPro" id="IPR043129">
    <property type="entry name" value="ATPase_NBD"/>
</dbReference>
<dbReference type="PANTHER" id="PTHR11735:SF11">
    <property type="entry name" value="TRNA THREONYLCARBAMOYLADENOSINE BIOSYNTHESIS PROTEIN TSAB"/>
    <property type="match status" value="1"/>
</dbReference>
<sequence length="229" mass="24970">MSKILSIETSIAICSVAIHDGGRLVGLLELHQEAVHGSKLVPCIKSLMEHSGYAMGDLDAIAVAEGPGSYTGLRIGVSTAKGLAYAHDLALIGVNSLDALARQVMPEMDPGDFVIPMIDARRMEVYAKVLDHEGNSLVATRPEILDENAFREYLEQGAVYFVGNANEKARKCLESPRAVFRDYLNGARWVGEIAGGKFVRGELADIAYFEPNYLKEFMVLKSKKNPLLS</sequence>
<accession>A0A1H6VHH2</accession>
<dbReference type="InterPro" id="IPR000905">
    <property type="entry name" value="Gcp-like_dom"/>
</dbReference>
<dbReference type="AlphaFoldDB" id="A0A1H6VHH2"/>
<dbReference type="CDD" id="cd24032">
    <property type="entry name" value="ASKHA_NBD_TsaB"/>
    <property type="match status" value="1"/>
</dbReference>
<name>A0A1H6VHH2_9BACT</name>
<dbReference type="Gene3D" id="3.30.420.40">
    <property type="match status" value="2"/>
</dbReference>
<dbReference type="PANTHER" id="PTHR11735">
    <property type="entry name" value="TRNA N6-ADENOSINE THREONYLCARBAMOYLTRANSFERASE"/>
    <property type="match status" value="1"/>
</dbReference>
<protein>
    <submittedName>
        <fullName evidence="2">tRNA threonylcarbamoyladenosine biosynthesis protein TsaB</fullName>
    </submittedName>
</protein>
<organism evidence="2 3">
    <name type="scientific">Cyclobacterium xiamenense</name>
    <dbReference type="NCBI Taxonomy" id="1297121"/>
    <lineage>
        <taxon>Bacteria</taxon>
        <taxon>Pseudomonadati</taxon>
        <taxon>Bacteroidota</taxon>
        <taxon>Cytophagia</taxon>
        <taxon>Cytophagales</taxon>
        <taxon>Cyclobacteriaceae</taxon>
        <taxon>Cyclobacterium</taxon>
    </lineage>
</organism>
<evidence type="ECO:0000313" key="2">
    <source>
        <dbReference type="EMBL" id="SEJ02424.1"/>
    </source>
</evidence>
<proteinExistence type="predicted"/>
<evidence type="ECO:0000259" key="1">
    <source>
        <dbReference type="Pfam" id="PF00814"/>
    </source>
</evidence>
<dbReference type="Pfam" id="PF00814">
    <property type="entry name" value="TsaD"/>
    <property type="match status" value="1"/>
</dbReference>
<dbReference type="EMBL" id="FNZH01000002">
    <property type="protein sequence ID" value="SEJ02424.1"/>
    <property type="molecule type" value="Genomic_DNA"/>
</dbReference>
<dbReference type="RefSeq" id="WP_092170328.1">
    <property type="nucleotide sequence ID" value="NZ_FNZH01000002.1"/>
</dbReference>
<dbReference type="Proteomes" id="UP000199403">
    <property type="component" value="Unassembled WGS sequence"/>
</dbReference>
<feature type="domain" description="Gcp-like" evidence="1">
    <location>
        <begin position="36"/>
        <end position="146"/>
    </location>
</feature>
<dbReference type="NCBIfam" id="TIGR03725">
    <property type="entry name" value="T6A_YeaZ"/>
    <property type="match status" value="1"/>
</dbReference>
<evidence type="ECO:0000313" key="3">
    <source>
        <dbReference type="Proteomes" id="UP000199403"/>
    </source>
</evidence>
<reference evidence="3" key="1">
    <citation type="submission" date="2016-10" db="EMBL/GenBank/DDBJ databases">
        <authorList>
            <person name="Varghese N."/>
            <person name="Submissions S."/>
        </authorList>
    </citation>
    <scope>NUCLEOTIDE SEQUENCE [LARGE SCALE GENOMIC DNA]</scope>
    <source>
        <strain evidence="3">IBRC-M 10761</strain>
    </source>
</reference>
<keyword evidence="3" id="KW-1185">Reference proteome</keyword>
<dbReference type="OrthoDB" id="9784166at2"/>
<dbReference type="SUPFAM" id="SSF53067">
    <property type="entry name" value="Actin-like ATPase domain"/>
    <property type="match status" value="2"/>
</dbReference>
<gene>
    <name evidence="2" type="ORF">SAMN05192553_1023</name>
</gene>
<dbReference type="GO" id="GO:0005829">
    <property type="term" value="C:cytosol"/>
    <property type="evidence" value="ECO:0007669"/>
    <property type="project" value="TreeGrafter"/>
</dbReference>
<dbReference type="GO" id="GO:0002949">
    <property type="term" value="P:tRNA threonylcarbamoyladenosine modification"/>
    <property type="evidence" value="ECO:0007669"/>
    <property type="project" value="InterPro"/>
</dbReference>
<dbReference type="InterPro" id="IPR022496">
    <property type="entry name" value="T6A_TsaB"/>
</dbReference>